<keyword evidence="3" id="KW-1185">Reference proteome</keyword>
<organism evidence="2 3">
    <name type="scientific">Daphnia sinensis</name>
    <dbReference type="NCBI Taxonomy" id="1820382"/>
    <lineage>
        <taxon>Eukaryota</taxon>
        <taxon>Metazoa</taxon>
        <taxon>Ecdysozoa</taxon>
        <taxon>Arthropoda</taxon>
        <taxon>Crustacea</taxon>
        <taxon>Branchiopoda</taxon>
        <taxon>Diplostraca</taxon>
        <taxon>Cladocera</taxon>
        <taxon>Anomopoda</taxon>
        <taxon>Daphniidae</taxon>
        <taxon>Daphnia</taxon>
        <taxon>Daphnia similis group</taxon>
    </lineage>
</organism>
<gene>
    <name evidence="2" type="ORF">GHT06_019608</name>
</gene>
<name>A0AAD5L1M0_9CRUS</name>
<feature type="signal peptide" evidence="1">
    <location>
        <begin position="1"/>
        <end position="22"/>
    </location>
</feature>
<evidence type="ECO:0000256" key="1">
    <source>
        <dbReference type="SAM" id="SignalP"/>
    </source>
</evidence>
<evidence type="ECO:0000313" key="2">
    <source>
        <dbReference type="EMBL" id="KAI9554336.1"/>
    </source>
</evidence>
<sequence length="180" mass="20133">MKSLAACVSLFVLLAAQIESRATTPSQQLSISKSISKVSRIHRHHHQTGNSEHDVDDPTQELAVVQAKTDESIAGETASRMVKRSTETPLEKPLTIDWKLIVAYLTEMALKLIEFISNNFKTLQQRLMHFLVPFFSTISDQQPSGHPAVAATTSVDWRSAGTALFNTLLKYQSLRKNEVW</sequence>
<keyword evidence="1" id="KW-0732">Signal</keyword>
<dbReference type="AlphaFoldDB" id="A0AAD5L1M0"/>
<accession>A0AAD5L1M0</accession>
<dbReference type="Proteomes" id="UP000820818">
    <property type="component" value="Linkage Group LG8"/>
</dbReference>
<proteinExistence type="predicted"/>
<feature type="chain" id="PRO_5042050355" evidence="1">
    <location>
        <begin position="23"/>
        <end position="180"/>
    </location>
</feature>
<protein>
    <submittedName>
        <fullName evidence="2">Uncharacterized protein</fullName>
    </submittedName>
</protein>
<dbReference type="EMBL" id="WJBH02000008">
    <property type="protein sequence ID" value="KAI9554336.1"/>
    <property type="molecule type" value="Genomic_DNA"/>
</dbReference>
<evidence type="ECO:0000313" key="3">
    <source>
        <dbReference type="Proteomes" id="UP000820818"/>
    </source>
</evidence>
<comment type="caution">
    <text evidence="2">The sequence shown here is derived from an EMBL/GenBank/DDBJ whole genome shotgun (WGS) entry which is preliminary data.</text>
</comment>
<reference evidence="2 3" key="1">
    <citation type="submission" date="2022-05" db="EMBL/GenBank/DDBJ databases">
        <title>A multi-omics perspective on studying reproductive biology in Daphnia sinensis.</title>
        <authorList>
            <person name="Jia J."/>
        </authorList>
    </citation>
    <scope>NUCLEOTIDE SEQUENCE [LARGE SCALE GENOMIC DNA]</scope>
    <source>
        <strain evidence="2 3">WSL</strain>
    </source>
</reference>